<feature type="transmembrane region" description="Helical" evidence="8">
    <location>
        <begin position="223"/>
        <end position="247"/>
    </location>
</feature>
<dbReference type="SUPFAM" id="SSF81345">
    <property type="entry name" value="ABC transporter involved in vitamin B12 uptake, BtuC"/>
    <property type="match status" value="1"/>
</dbReference>
<dbReference type="AlphaFoldDB" id="A0A495K9G6"/>
<evidence type="ECO:0000313" key="9">
    <source>
        <dbReference type="EMBL" id="RKR97811.1"/>
    </source>
</evidence>
<feature type="transmembrane region" description="Helical" evidence="8">
    <location>
        <begin position="335"/>
        <end position="352"/>
    </location>
</feature>
<evidence type="ECO:0000256" key="8">
    <source>
        <dbReference type="SAM" id="Phobius"/>
    </source>
</evidence>
<dbReference type="FunFam" id="1.10.3470.10:FF:000001">
    <property type="entry name" value="Vitamin B12 ABC transporter permease BtuC"/>
    <property type="match status" value="1"/>
</dbReference>
<evidence type="ECO:0000256" key="6">
    <source>
        <dbReference type="ARBA" id="ARBA00022989"/>
    </source>
</evidence>
<dbReference type="GO" id="GO:0005886">
    <property type="term" value="C:plasma membrane"/>
    <property type="evidence" value="ECO:0007669"/>
    <property type="project" value="UniProtKB-SubCell"/>
</dbReference>
<reference evidence="9 10" key="1">
    <citation type="submission" date="2018-10" db="EMBL/GenBank/DDBJ databases">
        <title>Sequencing the genomes of 1000 actinobacteria strains.</title>
        <authorList>
            <person name="Klenk H.-P."/>
        </authorList>
    </citation>
    <scope>NUCLEOTIDE SEQUENCE [LARGE SCALE GENOMIC DNA]</scope>
    <source>
        <strain evidence="9 10">DSM 44343</strain>
    </source>
</reference>
<dbReference type="Gene3D" id="1.10.3470.10">
    <property type="entry name" value="ABC transporter involved in vitamin B12 uptake, BtuC"/>
    <property type="match status" value="1"/>
</dbReference>
<keyword evidence="4" id="KW-1003">Cell membrane</keyword>
<feature type="transmembrane region" description="Helical" evidence="8">
    <location>
        <begin position="35"/>
        <end position="53"/>
    </location>
</feature>
<feature type="transmembrane region" description="Helical" evidence="8">
    <location>
        <begin position="117"/>
        <end position="138"/>
    </location>
</feature>
<accession>A0A495K9G6</accession>
<comment type="caution">
    <text evidence="9">The sequence shown here is derived from an EMBL/GenBank/DDBJ whole genome shotgun (WGS) entry which is preliminary data.</text>
</comment>
<organism evidence="9 10">
    <name type="scientific">Williamsia marianensis</name>
    <dbReference type="NCBI Taxonomy" id="85044"/>
    <lineage>
        <taxon>Bacteria</taxon>
        <taxon>Bacillati</taxon>
        <taxon>Actinomycetota</taxon>
        <taxon>Actinomycetes</taxon>
        <taxon>Mycobacteriales</taxon>
        <taxon>Nocardiaceae</taxon>
        <taxon>Williamsia</taxon>
    </lineage>
</organism>
<keyword evidence="6 8" id="KW-1133">Transmembrane helix</keyword>
<feature type="transmembrane region" description="Helical" evidence="8">
    <location>
        <begin position="85"/>
        <end position="105"/>
    </location>
</feature>
<dbReference type="GO" id="GO:0022857">
    <property type="term" value="F:transmembrane transporter activity"/>
    <property type="evidence" value="ECO:0007669"/>
    <property type="project" value="InterPro"/>
</dbReference>
<keyword evidence="7 8" id="KW-0472">Membrane</keyword>
<dbReference type="Pfam" id="PF01032">
    <property type="entry name" value="FecCD"/>
    <property type="match status" value="1"/>
</dbReference>
<evidence type="ECO:0000256" key="4">
    <source>
        <dbReference type="ARBA" id="ARBA00022475"/>
    </source>
</evidence>
<dbReference type="Proteomes" id="UP000274762">
    <property type="component" value="Unassembled WGS sequence"/>
</dbReference>
<dbReference type="OrthoDB" id="9782305at2"/>
<dbReference type="PANTHER" id="PTHR30472">
    <property type="entry name" value="FERRIC ENTEROBACTIN TRANSPORT SYSTEM PERMEASE PROTEIN"/>
    <property type="match status" value="1"/>
</dbReference>
<keyword evidence="3" id="KW-0813">Transport</keyword>
<evidence type="ECO:0000256" key="3">
    <source>
        <dbReference type="ARBA" id="ARBA00022448"/>
    </source>
</evidence>
<dbReference type="PANTHER" id="PTHR30472:SF1">
    <property type="entry name" value="FE(3+) DICITRATE TRANSPORT SYSTEM PERMEASE PROTEIN FECC-RELATED"/>
    <property type="match status" value="1"/>
</dbReference>
<comment type="similarity">
    <text evidence="2">Belongs to the binding-protein-dependent transport system permease family. FecCD subfamily.</text>
</comment>
<feature type="transmembrane region" description="Helical" evidence="8">
    <location>
        <begin position="175"/>
        <end position="195"/>
    </location>
</feature>
<evidence type="ECO:0000256" key="7">
    <source>
        <dbReference type="ARBA" id="ARBA00023136"/>
    </source>
</evidence>
<dbReference type="CDD" id="cd06550">
    <property type="entry name" value="TM_ABC_iron-siderophores_like"/>
    <property type="match status" value="1"/>
</dbReference>
<feature type="transmembrane region" description="Helical" evidence="8">
    <location>
        <begin position="259"/>
        <end position="284"/>
    </location>
</feature>
<protein>
    <submittedName>
        <fullName evidence="9">Iron complex transport system permease protein</fullName>
    </submittedName>
</protein>
<dbReference type="GO" id="GO:0033214">
    <property type="term" value="P:siderophore-iron import into cell"/>
    <property type="evidence" value="ECO:0007669"/>
    <property type="project" value="TreeGrafter"/>
</dbReference>
<evidence type="ECO:0000256" key="2">
    <source>
        <dbReference type="ARBA" id="ARBA00007935"/>
    </source>
</evidence>
<keyword evidence="5 8" id="KW-0812">Transmembrane</keyword>
<name>A0A495K9G6_WILMA</name>
<evidence type="ECO:0000256" key="5">
    <source>
        <dbReference type="ARBA" id="ARBA00022692"/>
    </source>
</evidence>
<proteinExistence type="inferred from homology"/>
<feature type="transmembrane region" description="Helical" evidence="8">
    <location>
        <begin position="304"/>
        <end position="323"/>
    </location>
</feature>
<sequence>MTTDKQATPSGLRKAEPSPALSGAAAVRRPRRVRALWLLIAVAVLVVLAILSVKVGSRFVGWADVMGALDGTDGSIEQAAVEKRIPRTLLAMIVGGALGVSGAVMQGVTRNPIADPGILGVNMGASLAVVIGLSYFGLTSSTSFIWVAIVGAALAAIFVYTVGSLGRGGTTPLKLALAGAATSAALLSLVTALVLGRNDTADVVQSWRVGGVGGGTFDSIERVLPFLAVGFLICLLSARGLNSLALGDDLAAGLGERVALVRGGAALGAVILCGASTAVTGPIAFVGLLVPHACRLIVGVDHRWLLPFSAITGAALLTGADVLGRIIARPAEIDVAILTSLIGAPFFIYIVRRQKVGTL</sequence>
<evidence type="ECO:0000256" key="1">
    <source>
        <dbReference type="ARBA" id="ARBA00004651"/>
    </source>
</evidence>
<feature type="transmembrane region" description="Helical" evidence="8">
    <location>
        <begin position="144"/>
        <end position="163"/>
    </location>
</feature>
<gene>
    <name evidence="9" type="ORF">DFJ75_4702</name>
</gene>
<dbReference type="InterPro" id="IPR037294">
    <property type="entry name" value="ABC_BtuC-like"/>
</dbReference>
<dbReference type="InterPro" id="IPR000522">
    <property type="entry name" value="ABC_transptr_permease_BtuC"/>
</dbReference>
<evidence type="ECO:0000313" key="10">
    <source>
        <dbReference type="Proteomes" id="UP000274762"/>
    </source>
</evidence>
<comment type="subcellular location">
    <subcellularLocation>
        <location evidence="1">Cell membrane</location>
        <topology evidence="1">Multi-pass membrane protein</topology>
    </subcellularLocation>
</comment>
<dbReference type="EMBL" id="RBKV01000001">
    <property type="protein sequence ID" value="RKR97811.1"/>
    <property type="molecule type" value="Genomic_DNA"/>
</dbReference>